<reference evidence="6" key="1">
    <citation type="submission" date="2022-06" db="EMBL/GenBank/DDBJ databases">
        <title>Gramella sediminis sp. nov., isolated from deep-sea sediment of the Indian Ocean.</title>
        <authorList>
            <person name="Yang L."/>
        </authorList>
    </citation>
    <scope>NUCLEOTIDE SEQUENCE</scope>
    <source>
        <strain evidence="6">HMD3159</strain>
    </source>
</reference>
<dbReference type="Proteomes" id="UP001155077">
    <property type="component" value="Unassembled WGS sequence"/>
</dbReference>
<evidence type="ECO:0000313" key="6">
    <source>
        <dbReference type="EMBL" id="MCM8569020.1"/>
    </source>
</evidence>
<keyword evidence="4" id="KW-0106">Calcium</keyword>
<sequence length="504" mass="57822">MLIAEDINPYLGCYGDSIAKSPTIDSLAAQGIRFDRMYSPVGVCAPSRSALMTGMFPTSIGTNHMRTGGGPLAHPFRMPSYQVILPEGMKAFTEYMRAAGYFCTNNRKTDYQFKNQLSFWDESSNEATWEHRPKDKPFFSVFTYLESHESRLWESKNDTLWVKPGEVTPPPYLLNDSIGKRDYAIMYSNIYRMDQRVRSEIDKIKKEGLLNNTIIIFMSDNGGPMPRQKRSLYERGTRIPFVVVFPDGSQAGTNDDRMLNMADIPPTILSLAGIKPPGHMEGKAFLGDYAENSGRDYVFSIRERMDADYDKQISVRDENYRYVRNYLPHQPEYLDIGYRLNLASMRKMLEIKNDLNKAQASWFTYPRPKEELYYTSEDEHEMTNLAGDPDYKDILDEMRLLADEVEEEYWPYKDLTEYELIDKIGNTGDIQVAKPSVNIEGNKVTLSSSTEGASFVYQINGDGNKDSYWGYYIEPISLKKGDNLKVIATRAGYEQSEMLDFTFL</sequence>
<dbReference type="SUPFAM" id="SSF53649">
    <property type="entry name" value="Alkaline phosphatase-like"/>
    <property type="match status" value="1"/>
</dbReference>
<evidence type="ECO:0000256" key="1">
    <source>
        <dbReference type="ARBA" id="ARBA00008779"/>
    </source>
</evidence>
<dbReference type="Gene3D" id="3.40.720.10">
    <property type="entry name" value="Alkaline Phosphatase, subunit A"/>
    <property type="match status" value="1"/>
</dbReference>
<name>A0ABT0Z0U7_9FLAO</name>
<keyword evidence="7" id="KW-1185">Reference proteome</keyword>
<dbReference type="EMBL" id="JAMSCK010000002">
    <property type="protein sequence ID" value="MCM8569020.1"/>
    <property type="molecule type" value="Genomic_DNA"/>
</dbReference>
<dbReference type="RefSeq" id="WP_252111640.1">
    <property type="nucleotide sequence ID" value="NZ_JAMSCK010000002.1"/>
</dbReference>
<dbReference type="PROSITE" id="PS00523">
    <property type="entry name" value="SULFATASE_1"/>
    <property type="match status" value="1"/>
</dbReference>
<keyword evidence="3" id="KW-0378">Hydrolase</keyword>
<organism evidence="6 7">
    <name type="scientific">Gramella jeungdoensis</name>
    <dbReference type="NCBI Taxonomy" id="708091"/>
    <lineage>
        <taxon>Bacteria</taxon>
        <taxon>Pseudomonadati</taxon>
        <taxon>Bacteroidota</taxon>
        <taxon>Flavobacteriia</taxon>
        <taxon>Flavobacteriales</taxon>
        <taxon>Flavobacteriaceae</taxon>
        <taxon>Christiangramia</taxon>
    </lineage>
</organism>
<dbReference type="PANTHER" id="PTHR42693">
    <property type="entry name" value="ARYLSULFATASE FAMILY MEMBER"/>
    <property type="match status" value="1"/>
</dbReference>
<dbReference type="CDD" id="cd16027">
    <property type="entry name" value="SGSH"/>
    <property type="match status" value="1"/>
</dbReference>
<dbReference type="InterPro" id="IPR000917">
    <property type="entry name" value="Sulfatase_N"/>
</dbReference>
<dbReference type="PANTHER" id="PTHR42693:SF53">
    <property type="entry name" value="ENDO-4-O-SULFATASE"/>
    <property type="match status" value="1"/>
</dbReference>
<proteinExistence type="inferred from homology"/>
<comment type="caution">
    <text evidence="6">The sequence shown here is derived from an EMBL/GenBank/DDBJ whole genome shotgun (WGS) entry which is preliminary data.</text>
</comment>
<feature type="domain" description="Sulfatase N-terminal" evidence="5">
    <location>
        <begin position="3"/>
        <end position="274"/>
    </location>
</feature>
<dbReference type="Pfam" id="PF00884">
    <property type="entry name" value="Sulfatase"/>
    <property type="match status" value="1"/>
</dbReference>
<evidence type="ECO:0000259" key="5">
    <source>
        <dbReference type="Pfam" id="PF00884"/>
    </source>
</evidence>
<evidence type="ECO:0000313" key="7">
    <source>
        <dbReference type="Proteomes" id="UP001155077"/>
    </source>
</evidence>
<evidence type="ECO:0000256" key="4">
    <source>
        <dbReference type="ARBA" id="ARBA00022837"/>
    </source>
</evidence>
<evidence type="ECO:0000256" key="2">
    <source>
        <dbReference type="ARBA" id="ARBA00022723"/>
    </source>
</evidence>
<comment type="similarity">
    <text evidence="1">Belongs to the sulfatase family.</text>
</comment>
<accession>A0ABT0Z0U7</accession>
<dbReference type="InterPro" id="IPR017850">
    <property type="entry name" value="Alkaline_phosphatase_core_sf"/>
</dbReference>
<gene>
    <name evidence="6" type="ORF">NE848_06495</name>
</gene>
<protein>
    <submittedName>
        <fullName evidence="6">Sulfatase-like hydrolase/transferase</fullName>
    </submittedName>
</protein>
<keyword evidence="2" id="KW-0479">Metal-binding</keyword>
<dbReference type="InterPro" id="IPR050738">
    <property type="entry name" value="Sulfatase"/>
</dbReference>
<evidence type="ECO:0000256" key="3">
    <source>
        <dbReference type="ARBA" id="ARBA00022801"/>
    </source>
</evidence>
<dbReference type="InterPro" id="IPR024607">
    <property type="entry name" value="Sulfatase_CS"/>
</dbReference>